<evidence type="ECO:0000256" key="1">
    <source>
        <dbReference type="SAM" id="MobiDB-lite"/>
    </source>
</evidence>
<name>A0AAN9NC93_PHACN</name>
<proteinExistence type="predicted"/>
<reference evidence="2 3" key="1">
    <citation type="submission" date="2024-01" db="EMBL/GenBank/DDBJ databases">
        <title>The genomes of 5 underutilized Papilionoideae crops provide insights into root nodulation and disease resistanc.</title>
        <authorList>
            <person name="Jiang F."/>
        </authorList>
    </citation>
    <scope>NUCLEOTIDE SEQUENCE [LARGE SCALE GENOMIC DNA]</scope>
    <source>
        <strain evidence="2">JINMINGXINNONG_FW02</strain>
        <tissue evidence="2">Leaves</tissue>
    </source>
</reference>
<feature type="region of interest" description="Disordered" evidence="1">
    <location>
        <begin position="1"/>
        <end position="27"/>
    </location>
</feature>
<evidence type="ECO:0000313" key="2">
    <source>
        <dbReference type="EMBL" id="KAK7367268.1"/>
    </source>
</evidence>
<keyword evidence="3" id="KW-1185">Reference proteome</keyword>
<dbReference type="AlphaFoldDB" id="A0AAN9NC93"/>
<feature type="region of interest" description="Disordered" evidence="1">
    <location>
        <begin position="71"/>
        <end position="104"/>
    </location>
</feature>
<organism evidence="2 3">
    <name type="scientific">Phaseolus coccineus</name>
    <name type="common">Scarlet runner bean</name>
    <name type="synonym">Phaseolus multiflorus</name>
    <dbReference type="NCBI Taxonomy" id="3886"/>
    <lineage>
        <taxon>Eukaryota</taxon>
        <taxon>Viridiplantae</taxon>
        <taxon>Streptophyta</taxon>
        <taxon>Embryophyta</taxon>
        <taxon>Tracheophyta</taxon>
        <taxon>Spermatophyta</taxon>
        <taxon>Magnoliopsida</taxon>
        <taxon>eudicotyledons</taxon>
        <taxon>Gunneridae</taxon>
        <taxon>Pentapetalae</taxon>
        <taxon>rosids</taxon>
        <taxon>fabids</taxon>
        <taxon>Fabales</taxon>
        <taxon>Fabaceae</taxon>
        <taxon>Papilionoideae</taxon>
        <taxon>50 kb inversion clade</taxon>
        <taxon>NPAAA clade</taxon>
        <taxon>indigoferoid/millettioid clade</taxon>
        <taxon>Phaseoleae</taxon>
        <taxon>Phaseolus</taxon>
    </lineage>
</organism>
<evidence type="ECO:0000313" key="3">
    <source>
        <dbReference type="Proteomes" id="UP001374584"/>
    </source>
</evidence>
<accession>A0AAN9NC93</accession>
<comment type="caution">
    <text evidence="2">The sequence shown here is derived from an EMBL/GenBank/DDBJ whole genome shotgun (WGS) entry which is preliminary data.</text>
</comment>
<protein>
    <submittedName>
        <fullName evidence="2">Uncharacterized protein</fullName>
    </submittedName>
</protein>
<dbReference type="EMBL" id="JAYMYR010000004">
    <property type="protein sequence ID" value="KAK7367268.1"/>
    <property type="molecule type" value="Genomic_DNA"/>
</dbReference>
<sequence length="131" mass="14335">MGCVCGKNKGEREKDSAAKAPADAPTVEIQPSRTFESPKLFGHRMDMFSDENANSCRKIYQMGCACGKEAKRSAQAEREEESGTVQAEGGEESPHVDTFQIQFGNDSPKLFGKNPNYAVFSDENTNSCVIM</sequence>
<feature type="compositionally biased region" description="Basic and acidic residues" evidence="1">
    <location>
        <begin position="8"/>
        <end position="17"/>
    </location>
</feature>
<dbReference type="Proteomes" id="UP001374584">
    <property type="component" value="Unassembled WGS sequence"/>
</dbReference>
<gene>
    <name evidence="2" type="ORF">VNO80_09277</name>
</gene>